<feature type="region of interest" description="Disordered" evidence="1">
    <location>
        <begin position="1"/>
        <end position="21"/>
    </location>
</feature>
<sequence>MEGMTMSQLNRRLGYQHSDNPGNLNKRVELLKREARDNGVGGKRSDSLKWVLVDLNPKVWASIEPLSSDEKFRMNRLESEITHRITIRYRKDITRSNRLRYRGREFQIEIAVNWQERDRFLVLIVKEEV</sequence>
<dbReference type="Pfam" id="PF05521">
    <property type="entry name" value="Phage_HCP"/>
    <property type="match status" value="1"/>
</dbReference>
<dbReference type="AlphaFoldDB" id="A0A415ENM7"/>
<gene>
    <name evidence="2" type="ORF">DW084_16355</name>
</gene>
<organism evidence="2 3">
    <name type="scientific">Enterococcus casseliflavus</name>
    <name type="common">Enterococcus flavescens</name>
    <dbReference type="NCBI Taxonomy" id="37734"/>
    <lineage>
        <taxon>Bacteria</taxon>
        <taxon>Bacillati</taxon>
        <taxon>Bacillota</taxon>
        <taxon>Bacilli</taxon>
        <taxon>Lactobacillales</taxon>
        <taxon>Enterococcaceae</taxon>
        <taxon>Enterococcus</taxon>
    </lineage>
</organism>
<dbReference type="InterPro" id="IPR008767">
    <property type="entry name" value="Phage_SPP1_head-tail_adaptor"/>
</dbReference>
<dbReference type="InterPro" id="IPR038666">
    <property type="entry name" value="SSP1_head-tail_sf"/>
</dbReference>
<reference evidence="2 3" key="1">
    <citation type="submission" date="2018-08" db="EMBL/GenBank/DDBJ databases">
        <title>A genome reference for cultivated species of the human gut microbiota.</title>
        <authorList>
            <person name="Zou Y."/>
            <person name="Xue W."/>
            <person name="Luo G."/>
        </authorList>
    </citation>
    <scope>NUCLEOTIDE SEQUENCE [LARGE SCALE GENOMIC DNA]</scope>
    <source>
        <strain evidence="2 3">AF48-16</strain>
    </source>
</reference>
<accession>A0A415ENM7</accession>
<dbReference type="NCBIfam" id="TIGR01563">
    <property type="entry name" value="gp16_SPP1"/>
    <property type="match status" value="1"/>
</dbReference>
<evidence type="ECO:0000313" key="3">
    <source>
        <dbReference type="Proteomes" id="UP000286288"/>
    </source>
</evidence>
<dbReference type="Gene3D" id="2.40.10.270">
    <property type="entry name" value="Bacteriophage SPP1 head-tail adaptor protein"/>
    <property type="match status" value="1"/>
</dbReference>
<evidence type="ECO:0000256" key="1">
    <source>
        <dbReference type="SAM" id="MobiDB-lite"/>
    </source>
</evidence>
<dbReference type="Proteomes" id="UP000286288">
    <property type="component" value="Unassembled WGS sequence"/>
</dbReference>
<feature type="compositionally biased region" description="Polar residues" evidence="1">
    <location>
        <begin position="1"/>
        <end position="10"/>
    </location>
</feature>
<name>A0A415ENM7_ENTCA</name>
<comment type="caution">
    <text evidence="2">The sequence shown here is derived from an EMBL/GenBank/DDBJ whole genome shotgun (WGS) entry which is preliminary data.</text>
</comment>
<proteinExistence type="predicted"/>
<dbReference type="EMBL" id="QRMZ01000029">
    <property type="protein sequence ID" value="RHK04272.1"/>
    <property type="molecule type" value="Genomic_DNA"/>
</dbReference>
<protein>
    <submittedName>
        <fullName evidence="2">Head-tail adaptor protein</fullName>
    </submittedName>
</protein>
<evidence type="ECO:0000313" key="2">
    <source>
        <dbReference type="EMBL" id="RHK04272.1"/>
    </source>
</evidence>